<protein>
    <submittedName>
        <fullName evidence="1">Uncharacterized protein</fullName>
    </submittedName>
</protein>
<name>A0A8X6GL72_TRICU</name>
<dbReference type="EMBL" id="BMAO01006004">
    <property type="protein sequence ID" value="GFR05339.1"/>
    <property type="molecule type" value="Genomic_DNA"/>
</dbReference>
<evidence type="ECO:0000313" key="2">
    <source>
        <dbReference type="Proteomes" id="UP000887116"/>
    </source>
</evidence>
<proteinExistence type="predicted"/>
<organism evidence="1 2">
    <name type="scientific">Trichonephila clavata</name>
    <name type="common">Joro spider</name>
    <name type="synonym">Nephila clavata</name>
    <dbReference type="NCBI Taxonomy" id="2740835"/>
    <lineage>
        <taxon>Eukaryota</taxon>
        <taxon>Metazoa</taxon>
        <taxon>Ecdysozoa</taxon>
        <taxon>Arthropoda</taxon>
        <taxon>Chelicerata</taxon>
        <taxon>Arachnida</taxon>
        <taxon>Araneae</taxon>
        <taxon>Araneomorphae</taxon>
        <taxon>Entelegynae</taxon>
        <taxon>Araneoidea</taxon>
        <taxon>Nephilidae</taxon>
        <taxon>Trichonephila</taxon>
    </lineage>
</organism>
<sequence length="78" mass="8817">MNGPFPHNIIGLVINEIPALTYNSITEGRLIEHDSNGSQDYRLRDLVKKDEQNKINGLTILRKVQPTLNCSAKQDDEL</sequence>
<comment type="caution">
    <text evidence="1">The sequence shown here is derived from an EMBL/GenBank/DDBJ whole genome shotgun (WGS) entry which is preliminary data.</text>
</comment>
<reference evidence="1" key="1">
    <citation type="submission" date="2020-07" db="EMBL/GenBank/DDBJ databases">
        <title>Multicomponent nature underlies the extraordinary mechanical properties of spider dragline silk.</title>
        <authorList>
            <person name="Kono N."/>
            <person name="Nakamura H."/>
            <person name="Mori M."/>
            <person name="Yoshida Y."/>
            <person name="Ohtoshi R."/>
            <person name="Malay A.D."/>
            <person name="Moran D.A.P."/>
            <person name="Tomita M."/>
            <person name="Numata K."/>
            <person name="Arakawa K."/>
        </authorList>
    </citation>
    <scope>NUCLEOTIDE SEQUENCE</scope>
</reference>
<evidence type="ECO:0000313" key="1">
    <source>
        <dbReference type="EMBL" id="GFR05339.1"/>
    </source>
</evidence>
<gene>
    <name evidence="1" type="ORF">TNCT_173551</name>
</gene>
<accession>A0A8X6GL72</accession>
<dbReference type="Proteomes" id="UP000887116">
    <property type="component" value="Unassembled WGS sequence"/>
</dbReference>
<dbReference type="AlphaFoldDB" id="A0A8X6GL72"/>
<keyword evidence="2" id="KW-1185">Reference proteome</keyword>